<dbReference type="Proteomes" id="UP000596827">
    <property type="component" value="Unassembled WGS sequence"/>
</dbReference>
<dbReference type="AlphaFoldDB" id="A0A923MFG1"/>
<feature type="domain" description="SnoaL-like" evidence="1">
    <location>
        <begin position="11"/>
        <end position="96"/>
    </location>
</feature>
<comment type="caution">
    <text evidence="2">The sequence shown here is derived from an EMBL/GenBank/DDBJ whole genome shotgun (WGS) entry which is preliminary data.</text>
</comment>
<reference evidence="2" key="1">
    <citation type="submission" date="2020-08" db="EMBL/GenBank/DDBJ databases">
        <title>Ramlibacter sp. GTP1 16S ribosomal RNA gene genome sequencing and assembly.</title>
        <authorList>
            <person name="Kang M."/>
        </authorList>
    </citation>
    <scope>NUCLEOTIDE SEQUENCE</scope>
    <source>
        <strain evidence="2">GTP1</strain>
    </source>
</reference>
<dbReference type="RefSeq" id="WP_187085417.1">
    <property type="nucleotide sequence ID" value="NZ_JACORU010000019.1"/>
</dbReference>
<dbReference type="EMBL" id="JACORU010000019">
    <property type="protein sequence ID" value="MBC5768568.1"/>
    <property type="molecule type" value="Genomic_DNA"/>
</dbReference>
<name>A0A923MFG1_9BURK</name>
<evidence type="ECO:0000259" key="1">
    <source>
        <dbReference type="Pfam" id="PF12680"/>
    </source>
</evidence>
<sequence>MLTVEKTAEYVKRWVAAFESKDLDRVLAFYTDDVIFHSPLVARLSHDPSGTIQGKAALRAYVRKGFEVFDHIKFTVLEVLRGVDSIAIHYKGITGTHVVEVLFFDRDGMVRESYVHYASAD</sequence>
<dbReference type="Gene3D" id="3.10.450.50">
    <property type="match status" value="1"/>
</dbReference>
<accession>A0A923MFG1</accession>
<keyword evidence="3" id="KW-1185">Reference proteome</keyword>
<evidence type="ECO:0000313" key="3">
    <source>
        <dbReference type="Proteomes" id="UP000596827"/>
    </source>
</evidence>
<dbReference type="SUPFAM" id="SSF54427">
    <property type="entry name" value="NTF2-like"/>
    <property type="match status" value="1"/>
</dbReference>
<gene>
    <name evidence="2" type="ORF">H8R02_29170</name>
</gene>
<proteinExistence type="predicted"/>
<dbReference type="Pfam" id="PF12680">
    <property type="entry name" value="SnoaL_2"/>
    <property type="match status" value="1"/>
</dbReference>
<organism evidence="2 3">
    <name type="scientific">Ramlibacter albus</name>
    <dbReference type="NCBI Taxonomy" id="2079448"/>
    <lineage>
        <taxon>Bacteria</taxon>
        <taxon>Pseudomonadati</taxon>
        <taxon>Pseudomonadota</taxon>
        <taxon>Betaproteobacteria</taxon>
        <taxon>Burkholderiales</taxon>
        <taxon>Comamonadaceae</taxon>
        <taxon>Ramlibacter</taxon>
    </lineage>
</organism>
<evidence type="ECO:0000313" key="2">
    <source>
        <dbReference type="EMBL" id="MBC5768568.1"/>
    </source>
</evidence>
<dbReference type="InterPro" id="IPR032710">
    <property type="entry name" value="NTF2-like_dom_sf"/>
</dbReference>
<dbReference type="InterPro" id="IPR037401">
    <property type="entry name" value="SnoaL-like"/>
</dbReference>
<protein>
    <submittedName>
        <fullName evidence="2">Nuclear transport factor 2 family protein</fullName>
    </submittedName>
</protein>